<evidence type="ECO:0000256" key="2">
    <source>
        <dbReference type="ARBA" id="ARBA00022737"/>
    </source>
</evidence>
<evidence type="ECO:0000256" key="1">
    <source>
        <dbReference type="ARBA" id="ARBA00022729"/>
    </source>
</evidence>
<protein>
    <recommendedName>
        <fullName evidence="5">Peptidylamidoglycolate lyase</fullName>
    </recommendedName>
</protein>
<evidence type="ECO:0008006" key="5">
    <source>
        <dbReference type="Google" id="ProtNLM"/>
    </source>
</evidence>
<feature type="non-terminal residue" evidence="4">
    <location>
        <position position="187"/>
    </location>
</feature>
<dbReference type="InterPro" id="IPR011042">
    <property type="entry name" value="6-blade_b-propeller_TolB-like"/>
</dbReference>
<dbReference type="InterPro" id="IPR001258">
    <property type="entry name" value="NHL_repeat"/>
</dbReference>
<dbReference type="PROSITE" id="PS51125">
    <property type="entry name" value="NHL"/>
    <property type="match status" value="1"/>
</dbReference>
<dbReference type="SUPFAM" id="SSF101898">
    <property type="entry name" value="NHL repeat"/>
    <property type="match status" value="1"/>
</dbReference>
<dbReference type="Gene3D" id="2.120.10.30">
    <property type="entry name" value="TolB, C-terminal domain"/>
    <property type="match status" value="1"/>
</dbReference>
<keyword evidence="1" id="KW-0732">Signal</keyword>
<keyword evidence="2" id="KW-0677">Repeat</keyword>
<reference evidence="4" key="1">
    <citation type="submission" date="2018-05" db="EMBL/GenBank/DDBJ databases">
        <authorList>
            <person name="Lanie J.A."/>
            <person name="Ng W.-L."/>
            <person name="Kazmierczak K.M."/>
            <person name="Andrzejewski T.M."/>
            <person name="Davidsen T.M."/>
            <person name="Wayne K.J."/>
            <person name="Tettelin H."/>
            <person name="Glass J.I."/>
            <person name="Rusch D."/>
            <person name="Podicherti R."/>
            <person name="Tsui H.-C.T."/>
            <person name="Winkler M.E."/>
        </authorList>
    </citation>
    <scope>NUCLEOTIDE SEQUENCE</scope>
</reference>
<name>A0A381WZB5_9ZZZZ</name>
<sequence>MAKKIIGSGDTTFEVIHPFGNLPWGWTYGNVSHVATDSKNNVYAFQRKDPPILVFDKDGNFLTGWGQGILFDAHGIFISQEDDIFLIDRDHHEVLKFNTNGEVIFRLGKRERPAFQAPFNHPTDIGVAPKSGDIYVSDGYGNSNVHRFSSEGKYLGSWGKPGDKPGEFTTPHAVWIDDNEKVYIADR</sequence>
<gene>
    <name evidence="4" type="ORF">METZ01_LOCUS110750</name>
</gene>
<dbReference type="PANTHER" id="PTHR10680:SF38">
    <property type="entry name" value="BLL1368 PROTEIN"/>
    <property type="match status" value="1"/>
</dbReference>
<dbReference type="EMBL" id="UINC01013392">
    <property type="protein sequence ID" value="SVA57896.1"/>
    <property type="molecule type" value="Genomic_DNA"/>
</dbReference>
<organism evidence="4">
    <name type="scientific">marine metagenome</name>
    <dbReference type="NCBI Taxonomy" id="408172"/>
    <lineage>
        <taxon>unclassified sequences</taxon>
        <taxon>metagenomes</taxon>
        <taxon>ecological metagenomes</taxon>
    </lineage>
</organism>
<dbReference type="AlphaFoldDB" id="A0A381WZB5"/>
<keyword evidence="3" id="KW-0325">Glycoprotein</keyword>
<dbReference type="Pfam" id="PF17170">
    <property type="entry name" value="DUF5128"/>
    <property type="match status" value="1"/>
</dbReference>
<evidence type="ECO:0000313" key="4">
    <source>
        <dbReference type="EMBL" id="SVA57896.1"/>
    </source>
</evidence>
<proteinExistence type="predicted"/>
<evidence type="ECO:0000256" key="3">
    <source>
        <dbReference type="ARBA" id="ARBA00023180"/>
    </source>
</evidence>
<dbReference type="PANTHER" id="PTHR10680">
    <property type="entry name" value="PEPTIDYL-GLYCINE ALPHA-AMIDATING MONOOXYGENASE"/>
    <property type="match status" value="1"/>
</dbReference>
<accession>A0A381WZB5</accession>